<evidence type="ECO:0000256" key="7">
    <source>
        <dbReference type="RuleBase" id="RU004466"/>
    </source>
</evidence>
<evidence type="ECO:0000256" key="2">
    <source>
        <dbReference type="ARBA" id="ARBA00006706"/>
    </source>
</evidence>
<gene>
    <name evidence="8" type="ordered locus">Hhal_1613</name>
</gene>
<dbReference type="STRING" id="349124.Hhal_1613"/>
<evidence type="ECO:0000313" key="8">
    <source>
        <dbReference type="EMBL" id="ABM62377.1"/>
    </source>
</evidence>
<dbReference type="PROSITE" id="PS00723">
    <property type="entry name" value="POLYPRENYL_SYNTHASE_1"/>
    <property type="match status" value="1"/>
</dbReference>
<dbReference type="GO" id="GO:0046872">
    <property type="term" value="F:metal ion binding"/>
    <property type="evidence" value="ECO:0007669"/>
    <property type="project" value="UniProtKB-KW"/>
</dbReference>
<evidence type="ECO:0000313" key="9">
    <source>
        <dbReference type="Proteomes" id="UP000000647"/>
    </source>
</evidence>
<dbReference type="SUPFAM" id="SSF48576">
    <property type="entry name" value="Terpenoid synthases"/>
    <property type="match status" value="1"/>
</dbReference>
<sequence>MEPSKRIESALEAAVARATAAPAPPQLAHAVRHAVFAGGARVRPRLCLTVAAACGDDHPELADAAATAIELMHCASLVHDDLPCFDDAATRRGQPSVHAAYGERLAVLAGDALIVHALETLALTVPQAPQRAGALLTTVTRATGMPYGITAGQAWESEPEIPVAEYHQAKTGSLFAAATVAGAIAAGAEDQADRWRIVGERLGEAYQVADDLRDAVGAEDELGKPTGQDSSHGLANAVSEHGLQGAKERLDRLVQEAVDAVPECAGAEQLRAGILQEMERVLPESLGRSAA</sequence>
<dbReference type="CDD" id="cd00685">
    <property type="entry name" value="Trans_IPPS_HT"/>
    <property type="match status" value="1"/>
</dbReference>
<dbReference type="InterPro" id="IPR000092">
    <property type="entry name" value="Polyprenyl_synt"/>
</dbReference>
<organism evidence="8 9">
    <name type="scientific">Halorhodospira halophila (strain DSM 244 / SL1)</name>
    <name type="common">Ectothiorhodospira halophila (strain DSM 244 / SL1)</name>
    <dbReference type="NCBI Taxonomy" id="349124"/>
    <lineage>
        <taxon>Bacteria</taxon>
        <taxon>Pseudomonadati</taxon>
        <taxon>Pseudomonadota</taxon>
        <taxon>Gammaproteobacteria</taxon>
        <taxon>Chromatiales</taxon>
        <taxon>Ectothiorhodospiraceae</taxon>
        <taxon>Halorhodospira</taxon>
    </lineage>
</organism>
<evidence type="ECO:0000256" key="6">
    <source>
        <dbReference type="ARBA" id="ARBA00023229"/>
    </source>
</evidence>
<proteinExistence type="inferred from homology"/>
<dbReference type="RefSeq" id="WP_011814399.1">
    <property type="nucleotide sequence ID" value="NC_008789.1"/>
</dbReference>
<dbReference type="Pfam" id="PF00348">
    <property type="entry name" value="polyprenyl_synt"/>
    <property type="match status" value="1"/>
</dbReference>
<evidence type="ECO:0000256" key="5">
    <source>
        <dbReference type="ARBA" id="ARBA00022842"/>
    </source>
</evidence>
<dbReference type="eggNOG" id="COG0142">
    <property type="taxonomic scope" value="Bacteria"/>
</dbReference>
<dbReference type="GO" id="GO:0004337">
    <property type="term" value="F:(2E,6E)-farnesyl diphosphate synthase activity"/>
    <property type="evidence" value="ECO:0007669"/>
    <property type="project" value="UniProtKB-EC"/>
</dbReference>
<dbReference type="AlphaFoldDB" id="A1WXG5"/>
<reference evidence="9" key="1">
    <citation type="submission" date="2006-12" db="EMBL/GenBank/DDBJ databases">
        <title>Complete sequence of Halorhodospira halophila SL1.</title>
        <authorList>
            <consortium name="US DOE Joint Genome Institute"/>
            <person name="Copeland A."/>
            <person name="Lucas S."/>
            <person name="Lapidus A."/>
            <person name="Barry K."/>
            <person name="Detter J.C."/>
            <person name="Glavina del Rio T."/>
            <person name="Hammon N."/>
            <person name="Israni S."/>
            <person name="Dalin E."/>
            <person name="Tice H."/>
            <person name="Pitluck S."/>
            <person name="Saunders E."/>
            <person name="Brettin T."/>
            <person name="Bruce D."/>
            <person name="Han C."/>
            <person name="Tapia R."/>
            <person name="Schmutz J."/>
            <person name="Larimer F."/>
            <person name="Land M."/>
            <person name="Hauser L."/>
            <person name="Kyrpides N."/>
            <person name="Mikhailova N."/>
            <person name="Hoff W."/>
            <person name="Richardson P."/>
        </authorList>
    </citation>
    <scope>NUCLEOTIDE SEQUENCE [LARGE SCALE GENOMIC DNA]</scope>
    <source>
        <strain evidence="9">DSM 244 / SL1</strain>
    </source>
</reference>
<reference evidence="8 9" key="2">
    <citation type="journal article" date="2013" name="Stand. Genomic Sci.">
        <title>Complete genome sequence of Halorhodospira halophila SL1.</title>
        <authorList>
            <person name="Challacombe J.F."/>
            <person name="Majid S."/>
            <person name="Deole R."/>
            <person name="Brettin T.S."/>
            <person name="Bruce D."/>
            <person name="Delano S.F."/>
            <person name="Detter J.C."/>
            <person name="Gleasner C.D."/>
            <person name="Han C.S."/>
            <person name="Misra M."/>
            <person name="Reitenga K.G."/>
            <person name="Mikhailova N."/>
            <person name="Woyke T."/>
            <person name="Pitluck S."/>
            <person name="Nolan M."/>
            <person name="Land M.L."/>
            <person name="Saunders E."/>
            <person name="Tapia R."/>
            <person name="Lapidus A."/>
            <person name="Ivanova N."/>
            <person name="Hoff W.D."/>
        </authorList>
    </citation>
    <scope>NUCLEOTIDE SEQUENCE [LARGE SCALE GENOMIC DNA]</scope>
    <source>
        <strain evidence="9">DSM 244 / SL1</strain>
    </source>
</reference>
<dbReference type="InterPro" id="IPR008949">
    <property type="entry name" value="Isoprenoid_synthase_dom_sf"/>
</dbReference>
<protein>
    <submittedName>
        <fullName evidence="8">Farnesyl-diphosphate synthase</fullName>
        <ecNumber evidence="8">2.5.1.10</ecNumber>
    </submittedName>
</protein>
<dbReference type="PANTHER" id="PTHR43281:SF1">
    <property type="entry name" value="FARNESYL DIPHOSPHATE SYNTHASE"/>
    <property type="match status" value="1"/>
</dbReference>
<comment type="cofactor">
    <cofactor evidence="1">
        <name>Mg(2+)</name>
        <dbReference type="ChEBI" id="CHEBI:18420"/>
    </cofactor>
</comment>
<keyword evidence="6" id="KW-0414">Isoprene biosynthesis</keyword>
<dbReference type="GO" id="GO:0008654">
    <property type="term" value="P:phospholipid biosynthetic process"/>
    <property type="evidence" value="ECO:0007669"/>
    <property type="project" value="UniProtKB-ARBA"/>
</dbReference>
<evidence type="ECO:0000256" key="3">
    <source>
        <dbReference type="ARBA" id="ARBA00022679"/>
    </source>
</evidence>
<dbReference type="EMBL" id="CP000544">
    <property type="protein sequence ID" value="ABM62377.1"/>
    <property type="molecule type" value="Genomic_DNA"/>
</dbReference>
<name>A1WXG5_HALHL</name>
<dbReference type="Proteomes" id="UP000000647">
    <property type="component" value="Chromosome"/>
</dbReference>
<dbReference type="OrthoDB" id="9805316at2"/>
<dbReference type="SFLD" id="SFLDS00005">
    <property type="entry name" value="Isoprenoid_Synthase_Type_I"/>
    <property type="match status" value="1"/>
</dbReference>
<accession>A1WXG5</accession>
<dbReference type="FunFam" id="1.10.600.10:FF:000001">
    <property type="entry name" value="Geranylgeranyl diphosphate synthase"/>
    <property type="match status" value="1"/>
</dbReference>
<dbReference type="EC" id="2.5.1.10" evidence="8"/>
<dbReference type="HOGENOM" id="CLU_014015_0_1_6"/>
<dbReference type="PANTHER" id="PTHR43281">
    <property type="entry name" value="FARNESYL DIPHOSPHATE SYNTHASE"/>
    <property type="match status" value="1"/>
</dbReference>
<dbReference type="PROSITE" id="PS00444">
    <property type="entry name" value="POLYPRENYL_SYNTHASE_2"/>
    <property type="match status" value="1"/>
</dbReference>
<comment type="similarity">
    <text evidence="2 7">Belongs to the FPP/GGPP synthase family.</text>
</comment>
<dbReference type="GO" id="GO:0016114">
    <property type="term" value="P:terpenoid biosynthetic process"/>
    <property type="evidence" value="ECO:0007669"/>
    <property type="project" value="UniProtKB-ARBA"/>
</dbReference>
<evidence type="ECO:0000256" key="4">
    <source>
        <dbReference type="ARBA" id="ARBA00022723"/>
    </source>
</evidence>
<dbReference type="KEGG" id="hha:Hhal_1613"/>
<dbReference type="InterPro" id="IPR033749">
    <property type="entry name" value="Polyprenyl_synt_CS"/>
</dbReference>
<keyword evidence="3 7" id="KW-0808">Transferase</keyword>
<evidence type="ECO:0000256" key="1">
    <source>
        <dbReference type="ARBA" id="ARBA00001946"/>
    </source>
</evidence>
<keyword evidence="4" id="KW-0479">Metal-binding</keyword>
<keyword evidence="5" id="KW-0460">Magnesium</keyword>
<dbReference type="Gene3D" id="1.10.600.10">
    <property type="entry name" value="Farnesyl Diphosphate Synthase"/>
    <property type="match status" value="1"/>
</dbReference>
<keyword evidence="9" id="KW-1185">Reference proteome</keyword>